<comment type="caution">
    <text evidence="1">The sequence shown here is derived from an EMBL/GenBank/DDBJ whole genome shotgun (WGS) entry which is preliminary data.</text>
</comment>
<sequence>MAIFALQEIEEIKGKIKFFFLTIDGESQFEAFEAQIRTEGNLSSELVTVQVRMQEMAEMRNPMPQTKCRDLTPKNDPVKEYELKTKHLRVYLIHEEHRGRIVVLAGKKGTQPKDIKKFRKLKEAYLNSKQA</sequence>
<evidence type="ECO:0000313" key="2">
    <source>
        <dbReference type="Proteomes" id="UP000011910"/>
    </source>
</evidence>
<protein>
    <recommendedName>
        <fullName evidence="3">Phage-related protein</fullName>
    </recommendedName>
</protein>
<dbReference type="eggNOG" id="COG3093">
    <property type="taxonomic scope" value="Bacteria"/>
</dbReference>
<proteinExistence type="predicted"/>
<dbReference type="AlphaFoldDB" id="M7MWM0"/>
<evidence type="ECO:0000313" key="1">
    <source>
        <dbReference type="EMBL" id="EMR00803.1"/>
    </source>
</evidence>
<dbReference type="OrthoDB" id="981361at2"/>
<dbReference type="Proteomes" id="UP000011910">
    <property type="component" value="Unassembled WGS sequence"/>
</dbReference>
<accession>M7MWM0</accession>
<dbReference type="RefSeq" id="WP_009197451.1">
    <property type="nucleotide sequence ID" value="NZ_AODQ01000185.1"/>
</dbReference>
<dbReference type="EMBL" id="AODQ01000185">
    <property type="protein sequence ID" value="EMR00803.1"/>
    <property type="molecule type" value="Genomic_DNA"/>
</dbReference>
<gene>
    <name evidence="1" type="ORF">ADICEAN_04076</name>
</gene>
<keyword evidence="2" id="KW-1185">Reference proteome</keyword>
<dbReference type="STRING" id="1279009.ADICEAN_04076"/>
<reference evidence="1 2" key="1">
    <citation type="journal article" date="2013" name="Genome Announc.">
        <title>Draft Genome Sequence of Cesiribacter andamanensis Strain AMV16T, Isolated from a Soil Sample from a Mud Volcano in the Andaman Islands, India.</title>
        <authorList>
            <person name="Shivaji S."/>
            <person name="Ara S."/>
            <person name="Begum Z."/>
            <person name="Srinivas T.N."/>
            <person name="Singh A."/>
            <person name="Kumar Pinnaka A."/>
        </authorList>
    </citation>
    <scope>NUCLEOTIDE SEQUENCE [LARGE SCALE GENOMIC DNA]</scope>
    <source>
        <strain evidence="1 2">AMV16</strain>
    </source>
</reference>
<evidence type="ECO:0008006" key="3">
    <source>
        <dbReference type="Google" id="ProtNLM"/>
    </source>
</evidence>
<organism evidence="1 2">
    <name type="scientific">Cesiribacter andamanensis AMV16</name>
    <dbReference type="NCBI Taxonomy" id="1279009"/>
    <lineage>
        <taxon>Bacteria</taxon>
        <taxon>Pseudomonadati</taxon>
        <taxon>Bacteroidota</taxon>
        <taxon>Cytophagia</taxon>
        <taxon>Cytophagales</taxon>
        <taxon>Cesiribacteraceae</taxon>
        <taxon>Cesiribacter</taxon>
    </lineage>
</organism>
<name>M7MWM0_9BACT</name>